<evidence type="ECO:0000313" key="3">
    <source>
        <dbReference type="Proteomes" id="UP001148786"/>
    </source>
</evidence>
<keyword evidence="1" id="KW-0812">Transmembrane</keyword>
<evidence type="ECO:0000256" key="1">
    <source>
        <dbReference type="SAM" id="Phobius"/>
    </source>
</evidence>
<organism evidence="2 3">
    <name type="scientific">Agrocybe chaxingu</name>
    <dbReference type="NCBI Taxonomy" id="84603"/>
    <lineage>
        <taxon>Eukaryota</taxon>
        <taxon>Fungi</taxon>
        <taxon>Dikarya</taxon>
        <taxon>Basidiomycota</taxon>
        <taxon>Agaricomycotina</taxon>
        <taxon>Agaricomycetes</taxon>
        <taxon>Agaricomycetidae</taxon>
        <taxon>Agaricales</taxon>
        <taxon>Agaricineae</taxon>
        <taxon>Strophariaceae</taxon>
        <taxon>Agrocybe</taxon>
    </lineage>
</organism>
<reference evidence="2" key="1">
    <citation type="submission" date="2022-07" db="EMBL/GenBank/DDBJ databases">
        <title>Genome Sequence of Agrocybe chaxingu.</title>
        <authorList>
            <person name="Buettner E."/>
        </authorList>
    </citation>
    <scope>NUCLEOTIDE SEQUENCE</scope>
    <source>
        <strain evidence="2">MP-N11</strain>
    </source>
</reference>
<sequence length="103" mass="11480">MGGVLPYKSPQLAALILQLVSTHQTNSYPLNRRCVDRKPTNQALYPLTLLLLTFYDPLNEINMVQLTTSVVVAALLAGPALAAPMAGYVNYYPFRLTFDRPHF</sequence>
<dbReference type="EMBL" id="JANKHO010001498">
    <property type="protein sequence ID" value="KAJ3501056.1"/>
    <property type="molecule type" value="Genomic_DNA"/>
</dbReference>
<dbReference type="Proteomes" id="UP001148786">
    <property type="component" value="Unassembled WGS sequence"/>
</dbReference>
<comment type="caution">
    <text evidence="2">The sequence shown here is derived from an EMBL/GenBank/DDBJ whole genome shotgun (WGS) entry which is preliminary data.</text>
</comment>
<proteinExistence type="predicted"/>
<keyword evidence="3" id="KW-1185">Reference proteome</keyword>
<keyword evidence="1" id="KW-0472">Membrane</keyword>
<protein>
    <submittedName>
        <fullName evidence="2">Uncharacterized protein</fullName>
    </submittedName>
</protein>
<keyword evidence="1" id="KW-1133">Transmembrane helix</keyword>
<evidence type="ECO:0000313" key="2">
    <source>
        <dbReference type="EMBL" id="KAJ3501056.1"/>
    </source>
</evidence>
<accession>A0A9W8JT97</accession>
<name>A0A9W8JT97_9AGAR</name>
<dbReference type="AlphaFoldDB" id="A0A9W8JT97"/>
<feature type="transmembrane region" description="Helical" evidence="1">
    <location>
        <begin position="70"/>
        <end position="91"/>
    </location>
</feature>
<gene>
    <name evidence="2" type="ORF">NLJ89_g9512</name>
</gene>